<gene>
    <name evidence="1" type="ORF">IA57_10700</name>
</gene>
<reference evidence="1 2" key="1">
    <citation type="journal article" date="2014" name="Genome Announc.">
        <title>Draft Genome Sequence of the Algicidal Bacterium Mangrovimonas yunxiaonensis Strain LY01.</title>
        <authorList>
            <person name="Li Y."/>
            <person name="Zhu H."/>
            <person name="Li C."/>
            <person name="Zhang H."/>
            <person name="Chen Z."/>
            <person name="Zheng W."/>
            <person name="Xu H."/>
            <person name="Zheng T."/>
        </authorList>
    </citation>
    <scope>NUCLEOTIDE SEQUENCE [LARGE SCALE GENOMIC DNA]</scope>
    <source>
        <strain evidence="1 2">LY01</strain>
    </source>
</reference>
<proteinExistence type="predicted"/>
<dbReference type="OrthoDB" id="978748at2"/>
<dbReference type="EMBL" id="JPFK01000007">
    <property type="protein sequence ID" value="KFB00907.1"/>
    <property type="molecule type" value="Genomic_DNA"/>
</dbReference>
<dbReference type="STRING" id="1197477.IA57_10700"/>
<sequence>MKAERLSHIKKELQQCSKDELLQLCLRLGRFKKENKELLTYLLFEAHNEDQYVASIIETLDEEFQTINCDSYFYMKKSIRKILRHIKTYSRYSNSKTTEVELLLYFCQNLKALTPSIFKNTALNNLYHRQLITIKKKIETLHEDLQHDYLLELEALTAA</sequence>
<comment type="caution">
    <text evidence="1">The sequence shown here is derived from an EMBL/GenBank/DDBJ whole genome shotgun (WGS) entry which is preliminary data.</text>
</comment>
<reference evidence="2" key="2">
    <citation type="submission" date="2014-07" db="EMBL/GenBank/DDBJ databases">
        <title>Genome sequence of Mangrovimonas yunxiaonensis.</title>
        <authorList>
            <person name="Li Y."/>
            <person name="Zheng T."/>
        </authorList>
    </citation>
    <scope>NUCLEOTIDE SEQUENCE [LARGE SCALE GENOMIC DNA]</scope>
    <source>
        <strain evidence="2">LY01</strain>
    </source>
</reference>
<name>A0A084TJM1_9FLAO</name>
<accession>A0A084TJM1</accession>
<dbReference type="AlphaFoldDB" id="A0A084TJM1"/>
<evidence type="ECO:0000313" key="2">
    <source>
        <dbReference type="Proteomes" id="UP000028521"/>
    </source>
</evidence>
<dbReference type="eggNOG" id="ENOG5031EUD">
    <property type="taxonomic scope" value="Bacteria"/>
</dbReference>
<protein>
    <submittedName>
        <fullName evidence="1">Uncharacterized protein</fullName>
    </submittedName>
</protein>
<keyword evidence="2" id="KW-1185">Reference proteome</keyword>
<evidence type="ECO:0000313" key="1">
    <source>
        <dbReference type="EMBL" id="KFB00907.1"/>
    </source>
</evidence>
<dbReference type="RefSeq" id="WP_036122899.1">
    <property type="nucleotide sequence ID" value="NZ_BMET01000004.1"/>
</dbReference>
<dbReference type="Proteomes" id="UP000028521">
    <property type="component" value="Unassembled WGS sequence"/>
</dbReference>
<organism evidence="1 2">
    <name type="scientific">Mangrovimonas yunxiaonensis</name>
    <dbReference type="NCBI Taxonomy" id="1197477"/>
    <lineage>
        <taxon>Bacteria</taxon>
        <taxon>Pseudomonadati</taxon>
        <taxon>Bacteroidota</taxon>
        <taxon>Flavobacteriia</taxon>
        <taxon>Flavobacteriales</taxon>
        <taxon>Flavobacteriaceae</taxon>
        <taxon>Mangrovimonas</taxon>
    </lineage>
</organism>